<feature type="transmembrane region" description="Helical" evidence="8">
    <location>
        <begin position="43"/>
        <end position="68"/>
    </location>
</feature>
<feature type="transmembrane region" description="Helical" evidence="8">
    <location>
        <begin position="88"/>
        <end position="109"/>
    </location>
</feature>
<feature type="region of interest" description="Disordered" evidence="7">
    <location>
        <begin position="377"/>
        <end position="396"/>
    </location>
</feature>
<feature type="transmembrane region" description="Helical" evidence="8">
    <location>
        <begin position="12"/>
        <end position="31"/>
    </location>
</feature>
<comment type="subcellular location">
    <subcellularLocation>
        <location evidence="1">Cell membrane</location>
        <topology evidence="1">Multi-pass membrane protein</topology>
    </subcellularLocation>
</comment>
<keyword evidence="6 8" id="KW-0472">Membrane</keyword>
<evidence type="ECO:0000259" key="9">
    <source>
        <dbReference type="Pfam" id="PF01757"/>
    </source>
</evidence>
<organism evidence="10 11">
    <name type="scientific">Paenibacillus solani</name>
    <dbReference type="NCBI Taxonomy" id="1705565"/>
    <lineage>
        <taxon>Bacteria</taxon>
        <taxon>Bacillati</taxon>
        <taxon>Bacillota</taxon>
        <taxon>Bacilli</taxon>
        <taxon>Bacillales</taxon>
        <taxon>Paenibacillaceae</taxon>
        <taxon>Paenibacillus</taxon>
    </lineage>
</organism>
<dbReference type="GO" id="GO:0005886">
    <property type="term" value="C:plasma membrane"/>
    <property type="evidence" value="ECO:0007669"/>
    <property type="project" value="UniProtKB-SubCell"/>
</dbReference>
<keyword evidence="10" id="KW-0808">Transferase</keyword>
<dbReference type="Proteomes" id="UP000036932">
    <property type="component" value="Unassembled WGS sequence"/>
</dbReference>
<feature type="domain" description="Acyltransferase 3" evidence="9">
    <location>
        <begin position="9"/>
        <end position="353"/>
    </location>
</feature>
<evidence type="ECO:0000256" key="1">
    <source>
        <dbReference type="ARBA" id="ARBA00004651"/>
    </source>
</evidence>
<comment type="similarity">
    <text evidence="2">Belongs to the acyltransferase 3 family.</text>
</comment>
<comment type="caution">
    <text evidence="10">The sequence shown here is derived from an EMBL/GenBank/DDBJ whole genome shotgun (WGS) entry which is preliminary data.</text>
</comment>
<sequence length="396" mass="45994">MKEKRAKITEIDLVRGFAMMGVLMVHATSFATVQMRGDDFFGLYNFLNIFSKVGTTTFIFLSSFVLFYNYYHRPFRGRDLVRFFKNRLMYILVPYVLFSVLFFTVAWYHRGGESDLAAMLESFWPKLATGKSYTHLYFIFINIQFYVLFPLVLMLLKRFRGFASVCVLVGIVLQWLFYIGNDAWWDVTNRNSWSLSFLSYYFLGAWFGIYYERVKAWLTSAKEAARPARRRLGWITLWAVWLGAALIHIGLRYNQRLLGMEYHPLLYDAFWNVHTLTTAVVMLQVALLLGNKRAWWLKGFRQLGVYSFGVYLVHPLVLLVYRDYPPQTENSWLLLAWYAGGFVSALAVSYIVVYSISRLGSWTWIFFGKLPGNLRTGRTPSPPVPGPGQPVTKVSS</sequence>
<evidence type="ECO:0000256" key="4">
    <source>
        <dbReference type="ARBA" id="ARBA00022692"/>
    </source>
</evidence>
<dbReference type="PANTHER" id="PTHR40074">
    <property type="entry name" value="O-ACETYLTRANSFERASE WECH"/>
    <property type="match status" value="1"/>
</dbReference>
<dbReference type="EMBL" id="LIUT01000006">
    <property type="protein sequence ID" value="KOR76781.1"/>
    <property type="molecule type" value="Genomic_DNA"/>
</dbReference>
<evidence type="ECO:0000256" key="5">
    <source>
        <dbReference type="ARBA" id="ARBA00022989"/>
    </source>
</evidence>
<evidence type="ECO:0000256" key="3">
    <source>
        <dbReference type="ARBA" id="ARBA00022475"/>
    </source>
</evidence>
<dbReference type="GO" id="GO:0016413">
    <property type="term" value="F:O-acetyltransferase activity"/>
    <property type="evidence" value="ECO:0007669"/>
    <property type="project" value="TreeGrafter"/>
</dbReference>
<feature type="transmembrane region" description="Helical" evidence="8">
    <location>
        <begin position="303"/>
        <end position="321"/>
    </location>
</feature>
<keyword evidence="11" id="KW-1185">Reference proteome</keyword>
<dbReference type="GO" id="GO:0009246">
    <property type="term" value="P:enterobacterial common antigen biosynthetic process"/>
    <property type="evidence" value="ECO:0007669"/>
    <property type="project" value="TreeGrafter"/>
</dbReference>
<dbReference type="Pfam" id="PF01757">
    <property type="entry name" value="Acyl_transf_3"/>
    <property type="match status" value="1"/>
</dbReference>
<feature type="transmembrane region" description="Helical" evidence="8">
    <location>
        <begin position="271"/>
        <end position="291"/>
    </location>
</feature>
<reference evidence="11" key="1">
    <citation type="submission" date="2015-08" db="EMBL/GenBank/DDBJ databases">
        <title>Genome sequencing project for genomic taxonomy and phylogenomics of Bacillus-like bacteria.</title>
        <authorList>
            <person name="Liu B."/>
            <person name="Wang J."/>
            <person name="Zhu Y."/>
            <person name="Liu G."/>
            <person name="Chen Q."/>
            <person name="Chen Z."/>
            <person name="Lan J."/>
            <person name="Che J."/>
            <person name="Ge C."/>
            <person name="Shi H."/>
            <person name="Pan Z."/>
            <person name="Liu X."/>
        </authorList>
    </citation>
    <scope>NUCLEOTIDE SEQUENCE [LARGE SCALE GENOMIC DNA]</scope>
    <source>
        <strain evidence="11">FJAT-22460</strain>
    </source>
</reference>
<protein>
    <submittedName>
        <fullName evidence="10">Acyltransferase</fullName>
    </submittedName>
</protein>
<accession>A0A0M1N3Q8</accession>
<evidence type="ECO:0000256" key="6">
    <source>
        <dbReference type="ARBA" id="ARBA00023136"/>
    </source>
</evidence>
<evidence type="ECO:0000256" key="8">
    <source>
        <dbReference type="SAM" id="Phobius"/>
    </source>
</evidence>
<feature type="transmembrane region" description="Helical" evidence="8">
    <location>
        <begin position="162"/>
        <end position="180"/>
    </location>
</feature>
<evidence type="ECO:0000313" key="11">
    <source>
        <dbReference type="Proteomes" id="UP000036932"/>
    </source>
</evidence>
<dbReference type="OrthoDB" id="65129at2"/>
<feature type="transmembrane region" description="Helical" evidence="8">
    <location>
        <begin position="333"/>
        <end position="356"/>
    </location>
</feature>
<keyword evidence="3" id="KW-1003">Cell membrane</keyword>
<evidence type="ECO:0000256" key="2">
    <source>
        <dbReference type="ARBA" id="ARBA00007400"/>
    </source>
</evidence>
<keyword evidence="5 8" id="KW-1133">Transmembrane helix</keyword>
<dbReference type="PATRIC" id="fig|1705565.3.peg.706"/>
<evidence type="ECO:0000256" key="7">
    <source>
        <dbReference type="SAM" id="MobiDB-lite"/>
    </source>
</evidence>
<dbReference type="PANTHER" id="PTHR40074:SF2">
    <property type="entry name" value="O-ACETYLTRANSFERASE WECH"/>
    <property type="match status" value="1"/>
</dbReference>
<feature type="transmembrane region" description="Helical" evidence="8">
    <location>
        <begin position="232"/>
        <end position="251"/>
    </location>
</feature>
<evidence type="ECO:0000313" key="10">
    <source>
        <dbReference type="EMBL" id="KOR76781.1"/>
    </source>
</evidence>
<keyword evidence="10" id="KW-0012">Acyltransferase</keyword>
<dbReference type="InterPro" id="IPR002656">
    <property type="entry name" value="Acyl_transf_3_dom"/>
</dbReference>
<feature type="transmembrane region" description="Helical" evidence="8">
    <location>
        <begin position="135"/>
        <end position="155"/>
    </location>
</feature>
<name>A0A0M1N3Q8_9BACL</name>
<proteinExistence type="inferred from homology"/>
<keyword evidence="4 8" id="KW-0812">Transmembrane</keyword>
<feature type="transmembrane region" description="Helical" evidence="8">
    <location>
        <begin position="192"/>
        <end position="211"/>
    </location>
</feature>
<dbReference type="RefSeq" id="WP_054404664.1">
    <property type="nucleotide sequence ID" value="NZ_LIUT01000006.1"/>
</dbReference>
<dbReference type="AlphaFoldDB" id="A0A0M1N3Q8"/>
<gene>
    <name evidence="10" type="ORF">AM231_22860</name>
</gene>